<reference evidence="1" key="1">
    <citation type="submission" date="2020-08" db="EMBL/GenBank/DDBJ databases">
        <title>Multicomponent nature underlies the extraordinary mechanical properties of spider dragline silk.</title>
        <authorList>
            <person name="Kono N."/>
            <person name="Nakamura H."/>
            <person name="Mori M."/>
            <person name="Yoshida Y."/>
            <person name="Ohtoshi R."/>
            <person name="Malay A.D."/>
            <person name="Moran D.A.P."/>
            <person name="Tomita M."/>
            <person name="Numata K."/>
            <person name="Arakawa K."/>
        </authorList>
    </citation>
    <scope>NUCLEOTIDE SEQUENCE</scope>
</reference>
<name>A0A8X6QZU1_NEPPI</name>
<protein>
    <submittedName>
        <fullName evidence="1">Uncharacterized protein</fullName>
    </submittedName>
</protein>
<gene>
    <name evidence="1" type="ORF">NPIL_369351</name>
</gene>
<dbReference type="EMBL" id="BMAW01039652">
    <property type="protein sequence ID" value="GFU56651.1"/>
    <property type="molecule type" value="Genomic_DNA"/>
</dbReference>
<proteinExistence type="predicted"/>
<evidence type="ECO:0000313" key="2">
    <source>
        <dbReference type="Proteomes" id="UP000887013"/>
    </source>
</evidence>
<dbReference type="Proteomes" id="UP000887013">
    <property type="component" value="Unassembled WGS sequence"/>
</dbReference>
<evidence type="ECO:0000313" key="1">
    <source>
        <dbReference type="EMBL" id="GFU56651.1"/>
    </source>
</evidence>
<dbReference type="OrthoDB" id="10312382at2759"/>
<sequence length="91" mass="10172">MPNTDTLGPPIAKPKSFRIRVEVLPCAWISDSGDNVIISFSISQLDRHLDTRTTSGGRSHPFPATPPFVLSYYWGNKRIGENVFLMDPSPR</sequence>
<accession>A0A8X6QZU1</accession>
<dbReference type="AlphaFoldDB" id="A0A8X6QZU1"/>
<comment type="caution">
    <text evidence="1">The sequence shown here is derived from an EMBL/GenBank/DDBJ whole genome shotgun (WGS) entry which is preliminary data.</text>
</comment>
<keyword evidence="2" id="KW-1185">Reference proteome</keyword>
<organism evidence="1 2">
    <name type="scientific">Nephila pilipes</name>
    <name type="common">Giant wood spider</name>
    <name type="synonym">Nephila maculata</name>
    <dbReference type="NCBI Taxonomy" id="299642"/>
    <lineage>
        <taxon>Eukaryota</taxon>
        <taxon>Metazoa</taxon>
        <taxon>Ecdysozoa</taxon>
        <taxon>Arthropoda</taxon>
        <taxon>Chelicerata</taxon>
        <taxon>Arachnida</taxon>
        <taxon>Araneae</taxon>
        <taxon>Araneomorphae</taxon>
        <taxon>Entelegynae</taxon>
        <taxon>Araneoidea</taxon>
        <taxon>Nephilidae</taxon>
        <taxon>Nephila</taxon>
    </lineage>
</organism>